<keyword evidence="1" id="KW-0966">Cell projection</keyword>
<dbReference type="EMBL" id="CYZO01000011">
    <property type="protein sequence ID" value="CUN89042.1"/>
    <property type="molecule type" value="Genomic_DNA"/>
</dbReference>
<name>A0A174AKD5_9FIRM</name>
<keyword evidence="1" id="KW-0969">Cilium</keyword>
<organism evidence="1 2">
    <name type="scientific">[Ruminococcus] torques</name>
    <dbReference type="NCBI Taxonomy" id="33039"/>
    <lineage>
        <taxon>Bacteria</taxon>
        <taxon>Bacillati</taxon>
        <taxon>Bacillota</taxon>
        <taxon>Clostridia</taxon>
        <taxon>Lachnospirales</taxon>
        <taxon>Lachnospiraceae</taxon>
        <taxon>Mediterraneibacter</taxon>
    </lineage>
</organism>
<evidence type="ECO:0000313" key="2">
    <source>
        <dbReference type="Proteomes" id="UP000095787"/>
    </source>
</evidence>
<proteinExistence type="predicted"/>
<sequence length="317" mass="37134">MTGKENREIKNSVFVDLFYEDESAEANEIALFNAIHDEPLPEGTKIRKFRVDNTIYMNFQNDISFDAGGKVIVFGEHQSTINENMPLRSLLYIGRAYERLVPPRSRYKKKLVPLPMPEFYTFYNGKEKWEKEKELRLSDAYIVKDGEPSLELKVKVINIRPEEHHEILEKCQVLKEYSQFMETVQNYQISGVEEPYKEAIKECIEKGILADYLMRKGSEVVNMLLDEYDYETDIEVQREEAREQGRAEGREEGREQGRAEGREQGKEEGREEGRKEEKRALVQKKLEKGKTISQIADDLEDTEENIAHLIEEFHLRV</sequence>
<accession>A0A174AKD5</accession>
<dbReference type="AlphaFoldDB" id="A0A174AKD5"/>
<evidence type="ECO:0000313" key="1">
    <source>
        <dbReference type="EMBL" id="CUN89042.1"/>
    </source>
</evidence>
<protein>
    <submittedName>
        <fullName evidence="1">Flagellar assembly protein H</fullName>
    </submittedName>
</protein>
<reference evidence="1 2" key="1">
    <citation type="submission" date="2015-09" db="EMBL/GenBank/DDBJ databases">
        <authorList>
            <consortium name="Pathogen Informatics"/>
        </authorList>
    </citation>
    <scope>NUCLEOTIDE SEQUENCE [LARGE SCALE GENOMIC DNA]</scope>
    <source>
        <strain evidence="1 2">2789STDY5834841</strain>
    </source>
</reference>
<keyword evidence="1" id="KW-0282">Flagellum</keyword>
<dbReference type="RefSeq" id="WP_009243573.1">
    <property type="nucleotide sequence ID" value="NZ_AP028249.1"/>
</dbReference>
<dbReference type="Proteomes" id="UP000095787">
    <property type="component" value="Unassembled WGS sequence"/>
</dbReference>
<gene>
    <name evidence="1" type="ORF">ERS852456_01068</name>
</gene>